<dbReference type="InterPro" id="IPR029069">
    <property type="entry name" value="HotDog_dom_sf"/>
</dbReference>
<feature type="region of interest" description="Disordered" evidence="3">
    <location>
        <begin position="107"/>
        <end position="140"/>
    </location>
</feature>
<evidence type="ECO:0000259" key="4">
    <source>
        <dbReference type="Pfam" id="PF13622"/>
    </source>
</evidence>
<dbReference type="GO" id="GO:0006637">
    <property type="term" value="P:acyl-CoA metabolic process"/>
    <property type="evidence" value="ECO:0007669"/>
    <property type="project" value="InterPro"/>
</dbReference>
<evidence type="ECO:0000256" key="1">
    <source>
        <dbReference type="ARBA" id="ARBA00006538"/>
    </source>
</evidence>
<evidence type="ECO:0000313" key="6">
    <source>
        <dbReference type="EMBL" id="GFG56961.1"/>
    </source>
</evidence>
<dbReference type="InterPro" id="IPR003703">
    <property type="entry name" value="Acyl_CoA_thio"/>
</dbReference>
<keyword evidence="7" id="KW-1185">Reference proteome</keyword>
<comment type="similarity">
    <text evidence="1">Belongs to the C/M/P thioester hydrolase family.</text>
</comment>
<dbReference type="EMBL" id="BLKT01000003">
    <property type="protein sequence ID" value="GFG56961.1"/>
    <property type="molecule type" value="Genomic_DNA"/>
</dbReference>
<organism evidence="6 7">
    <name type="scientific">Mycolicibacterium murale</name>
    <dbReference type="NCBI Taxonomy" id="182220"/>
    <lineage>
        <taxon>Bacteria</taxon>
        <taxon>Bacillati</taxon>
        <taxon>Actinomycetota</taxon>
        <taxon>Actinomycetes</taxon>
        <taxon>Mycobacteriales</taxon>
        <taxon>Mycobacteriaceae</taxon>
        <taxon>Mycolicibacterium</taxon>
    </lineage>
</organism>
<dbReference type="Pfam" id="PF13622">
    <property type="entry name" value="4HBT_3"/>
    <property type="match status" value="1"/>
</dbReference>
<comment type="caution">
    <text evidence="6">The sequence shown here is derived from an EMBL/GenBank/DDBJ whole genome shotgun (WGS) entry which is preliminary data.</text>
</comment>
<feature type="domain" description="Acyl-CoA thioesterase-like C-terminal" evidence="5">
    <location>
        <begin position="143"/>
        <end position="261"/>
    </location>
</feature>
<gene>
    <name evidence="6" type="ORF">MMUR_10970</name>
</gene>
<dbReference type="Pfam" id="PF20789">
    <property type="entry name" value="4HBT_3C"/>
    <property type="match status" value="1"/>
</dbReference>
<dbReference type="InterPro" id="IPR049449">
    <property type="entry name" value="TesB_ACOT8-like_N"/>
</dbReference>
<dbReference type="PANTHER" id="PTHR11066:SF34">
    <property type="entry name" value="ACYL-COENZYME A THIOESTERASE 8"/>
    <property type="match status" value="1"/>
</dbReference>
<protein>
    <submittedName>
        <fullName evidence="6">Acyl-CoA thioesterase II</fullName>
    </submittedName>
</protein>
<dbReference type="CDD" id="cd03445">
    <property type="entry name" value="Thioesterase_II_repeat2"/>
    <property type="match status" value="1"/>
</dbReference>
<evidence type="ECO:0000256" key="2">
    <source>
        <dbReference type="ARBA" id="ARBA00022801"/>
    </source>
</evidence>
<dbReference type="Proteomes" id="UP000465241">
    <property type="component" value="Unassembled WGS sequence"/>
</dbReference>
<dbReference type="Gene3D" id="2.40.160.210">
    <property type="entry name" value="Acyl-CoA thioesterase, double hotdog domain"/>
    <property type="match status" value="1"/>
</dbReference>
<dbReference type="AlphaFoldDB" id="A0A7I9WGT2"/>
<dbReference type="PANTHER" id="PTHR11066">
    <property type="entry name" value="ACYL-COA THIOESTERASE"/>
    <property type="match status" value="1"/>
</dbReference>
<dbReference type="GO" id="GO:0047617">
    <property type="term" value="F:fatty acyl-CoA hydrolase activity"/>
    <property type="evidence" value="ECO:0007669"/>
    <property type="project" value="InterPro"/>
</dbReference>
<reference evidence="6 7" key="1">
    <citation type="journal article" date="2019" name="Emerg. Microbes Infect.">
        <title>Comprehensive subspecies identification of 175 nontuberculous mycobacteria species based on 7547 genomic profiles.</title>
        <authorList>
            <person name="Matsumoto Y."/>
            <person name="Kinjo T."/>
            <person name="Motooka D."/>
            <person name="Nabeya D."/>
            <person name="Jung N."/>
            <person name="Uechi K."/>
            <person name="Horii T."/>
            <person name="Iida T."/>
            <person name="Fujita J."/>
            <person name="Nakamura S."/>
        </authorList>
    </citation>
    <scope>NUCLEOTIDE SEQUENCE [LARGE SCALE GENOMIC DNA]</scope>
    <source>
        <strain evidence="6 7">JCM 13392</strain>
    </source>
</reference>
<sequence>MSALLDLMNLVDVDQDSFRATGHGPAGKRAFGGQFLGQSMAAAGRTIPAGLWPTSLHLQFLRGGDSGAAVDYAVERLYDGRTAMTRRVLARQDGRLITAATVSFAAPLPGPSHGERGGLPEDPATLERTGPAGPAPGLPLDELDIRITDSGVGTDFTRRMYWRATVPVADDALLHTCLALFVTDVYLIDPVLRVHGHAMSDRSHRSGTTDASIWFHRPVHADAWNLLESRSPAAARGRGVVTAQLLSADGAVYATAVHEGMAVVRE</sequence>
<evidence type="ECO:0000259" key="5">
    <source>
        <dbReference type="Pfam" id="PF20789"/>
    </source>
</evidence>
<evidence type="ECO:0000313" key="7">
    <source>
        <dbReference type="Proteomes" id="UP000465241"/>
    </source>
</evidence>
<dbReference type="SUPFAM" id="SSF54637">
    <property type="entry name" value="Thioesterase/thiol ester dehydrase-isomerase"/>
    <property type="match status" value="2"/>
</dbReference>
<accession>A0A7I9WGT2</accession>
<dbReference type="CDD" id="cd03444">
    <property type="entry name" value="Thioesterase_II_repeat1"/>
    <property type="match status" value="1"/>
</dbReference>
<dbReference type="RefSeq" id="WP_246243652.1">
    <property type="nucleotide sequence ID" value="NZ_BAAAMC010000003.1"/>
</dbReference>
<feature type="domain" description="Acyl-CoA thioesterase-like N-terminal HotDog" evidence="4">
    <location>
        <begin position="24"/>
        <end position="105"/>
    </location>
</feature>
<name>A0A7I9WGT2_9MYCO</name>
<keyword evidence="2" id="KW-0378">Hydrolase</keyword>
<dbReference type="GO" id="GO:0009062">
    <property type="term" value="P:fatty acid catabolic process"/>
    <property type="evidence" value="ECO:0007669"/>
    <property type="project" value="TreeGrafter"/>
</dbReference>
<dbReference type="InterPro" id="IPR042171">
    <property type="entry name" value="Acyl-CoA_hotdog"/>
</dbReference>
<proteinExistence type="inferred from homology"/>
<evidence type="ECO:0000256" key="3">
    <source>
        <dbReference type="SAM" id="MobiDB-lite"/>
    </source>
</evidence>
<dbReference type="InterPro" id="IPR049450">
    <property type="entry name" value="ACOT8-like_C"/>
</dbReference>